<reference evidence="2" key="1">
    <citation type="submission" date="2020-10" db="EMBL/GenBank/DDBJ databases">
        <title>Taxonomic study of unclassified bacteria belonging to the class Ktedonobacteria.</title>
        <authorList>
            <person name="Yabe S."/>
            <person name="Wang C.M."/>
            <person name="Zheng Y."/>
            <person name="Sakai Y."/>
            <person name="Cavaletti L."/>
            <person name="Monciardini P."/>
            <person name="Donadio S."/>
        </authorList>
    </citation>
    <scope>NUCLEOTIDE SEQUENCE</scope>
    <source>
        <strain evidence="2">SOSP1-1</strain>
    </source>
</reference>
<accession>A0A8J3MY44</accession>
<comment type="caution">
    <text evidence="2">The sequence shown here is derived from an EMBL/GenBank/DDBJ whole genome shotgun (WGS) entry which is preliminary data.</text>
</comment>
<dbReference type="EMBL" id="BNJF01000005">
    <property type="protein sequence ID" value="GHO49265.1"/>
    <property type="molecule type" value="Genomic_DNA"/>
</dbReference>
<dbReference type="Proteomes" id="UP000612362">
    <property type="component" value="Unassembled WGS sequence"/>
</dbReference>
<evidence type="ECO:0000256" key="1">
    <source>
        <dbReference type="SAM" id="MobiDB-lite"/>
    </source>
</evidence>
<evidence type="ECO:0000313" key="2">
    <source>
        <dbReference type="EMBL" id="GHO49265.1"/>
    </source>
</evidence>
<feature type="region of interest" description="Disordered" evidence="1">
    <location>
        <begin position="1"/>
        <end position="23"/>
    </location>
</feature>
<proteinExistence type="predicted"/>
<keyword evidence="3" id="KW-1185">Reference proteome</keyword>
<organism evidence="2 3">
    <name type="scientific">Ktedonospora formicarum</name>
    <dbReference type="NCBI Taxonomy" id="2778364"/>
    <lineage>
        <taxon>Bacteria</taxon>
        <taxon>Bacillati</taxon>
        <taxon>Chloroflexota</taxon>
        <taxon>Ktedonobacteria</taxon>
        <taxon>Ktedonobacterales</taxon>
        <taxon>Ktedonobacteraceae</taxon>
        <taxon>Ktedonospora</taxon>
    </lineage>
</organism>
<sequence length="129" mass="14303">MPERTIRPGDHSPTVNLDNEDSLDESVDTAVHEAAYEISRAYPWSGNGQPPVRTVEVTVTLFLRGNKKYERPATFQEVSVSDYTAVKNAFMPERGVSIATLVKELRQEAITNGASGWQWTRLVVAPVVS</sequence>
<protein>
    <submittedName>
        <fullName evidence="2">Uncharacterized protein</fullName>
    </submittedName>
</protein>
<evidence type="ECO:0000313" key="3">
    <source>
        <dbReference type="Proteomes" id="UP000612362"/>
    </source>
</evidence>
<feature type="compositionally biased region" description="Basic and acidic residues" evidence="1">
    <location>
        <begin position="1"/>
        <end position="10"/>
    </location>
</feature>
<dbReference type="RefSeq" id="WP_220198407.1">
    <property type="nucleotide sequence ID" value="NZ_BNJF01000005.1"/>
</dbReference>
<dbReference type="AlphaFoldDB" id="A0A8J3MY44"/>
<name>A0A8J3MY44_9CHLR</name>
<gene>
    <name evidence="2" type="ORF">KSX_74280</name>
</gene>